<gene>
    <name evidence="2" type="ORF">KHA94_14710</name>
</gene>
<organism evidence="2 3">
    <name type="scientific">Cytobacillus citreus</name>
    <dbReference type="NCBI Taxonomy" id="2833586"/>
    <lineage>
        <taxon>Bacteria</taxon>
        <taxon>Bacillati</taxon>
        <taxon>Bacillota</taxon>
        <taxon>Bacilli</taxon>
        <taxon>Bacillales</taxon>
        <taxon>Bacillaceae</taxon>
        <taxon>Cytobacillus</taxon>
    </lineage>
</organism>
<evidence type="ECO:0000256" key="1">
    <source>
        <dbReference type="SAM" id="SignalP"/>
    </source>
</evidence>
<dbReference type="PROSITE" id="PS51257">
    <property type="entry name" value="PROKAR_LIPOPROTEIN"/>
    <property type="match status" value="1"/>
</dbReference>
<feature type="chain" id="PRO_5046858557" evidence="1">
    <location>
        <begin position="19"/>
        <end position="171"/>
    </location>
</feature>
<comment type="caution">
    <text evidence="2">The sequence shown here is derived from an EMBL/GenBank/DDBJ whole genome shotgun (WGS) entry which is preliminary data.</text>
</comment>
<keyword evidence="2" id="KW-0540">Nuclease</keyword>
<proteinExistence type="predicted"/>
<keyword evidence="3" id="KW-1185">Reference proteome</keyword>
<reference evidence="2 3" key="1">
    <citation type="submission" date="2021-05" db="EMBL/GenBank/DDBJ databases">
        <title>Novel Bacillus species.</title>
        <authorList>
            <person name="Liu G."/>
        </authorList>
    </citation>
    <scope>NUCLEOTIDE SEQUENCE [LARGE SCALE GENOMIC DNA]</scope>
    <source>
        <strain evidence="2 3">FJAT-49705</strain>
    </source>
</reference>
<accession>A0ABS5NVM1</accession>
<evidence type="ECO:0000313" key="3">
    <source>
        <dbReference type="Proteomes" id="UP000681027"/>
    </source>
</evidence>
<dbReference type="GO" id="GO:0004519">
    <property type="term" value="F:endonuclease activity"/>
    <property type="evidence" value="ECO:0007669"/>
    <property type="project" value="UniProtKB-KW"/>
</dbReference>
<feature type="signal peptide" evidence="1">
    <location>
        <begin position="1"/>
        <end position="18"/>
    </location>
</feature>
<dbReference type="RefSeq" id="WP_213102872.1">
    <property type="nucleotide sequence ID" value="NZ_JAGYPM010000003.1"/>
</dbReference>
<keyword evidence="2" id="KW-0255">Endonuclease</keyword>
<protein>
    <submittedName>
        <fullName evidence="2">Endonuclease</fullName>
    </submittedName>
</protein>
<sequence length="171" mass="19190">MKKLLVFLTIFSLLLAVAGCSSTKDKETKTDTDQKETKELTDTVKSKMYNSVRVAELKVNEIFHKETAADGTTPIINSSFSDENKAVEFLSKYYSEDVAKSIYTHYATDKKTPEGQLIVNAEPYFTPSFLDTTQDDVTIEGDNNKATINTAENKIYSIELVDEQYIVTSVE</sequence>
<evidence type="ECO:0000313" key="2">
    <source>
        <dbReference type="EMBL" id="MBS4191438.1"/>
    </source>
</evidence>
<dbReference type="Proteomes" id="UP000681027">
    <property type="component" value="Unassembled WGS sequence"/>
</dbReference>
<keyword evidence="1" id="KW-0732">Signal</keyword>
<name>A0ABS5NVM1_9BACI</name>
<dbReference type="EMBL" id="JAGYPM010000003">
    <property type="protein sequence ID" value="MBS4191438.1"/>
    <property type="molecule type" value="Genomic_DNA"/>
</dbReference>
<keyword evidence="2" id="KW-0378">Hydrolase</keyword>